<accession>A0A835IL39</accession>
<proteinExistence type="predicted"/>
<comment type="caution">
    <text evidence="2">The sequence shown here is derived from an EMBL/GenBank/DDBJ whole genome shotgun (WGS) entry which is preliminary data.</text>
</comment>
<dbReference type="AlphaFoldDB" id="A0A835IL39"/>
<name>A0A835IL39_9MAGN</name>
<gene>
    <name evidence="2" type="ORF">IFM89_001170</name>
</gene>
<organism evidence="2 3">
    <name type="scientific">Coptis chinensis</name>
    <dbReference type="NCBI Taxonomy" id="261450"/>
    <lineage>
        <taxon>Eukaryota</taxon>
        <taxon>Viridiplantae</taxon>
        <taxon>Streptophyta</taxon>
        <taxon>Embryophyta</taxon>
        <taxon>Tracheophyta</taxon>
        <taxon>Spermatophyta</taxon>
        <taxon>Magnoliopsida</taxon>
        <taxon>Ranunculales</taxon>
        <taxon>Ranunculaceae</taxon>
        <taxon>Coptidoideae</taxon>
        <taxon>Coptis</taxon>
    </lineage>
</organism>
<dbReference type="EMBL" id="JADFTS010000002">
    <property type="protein sequence ID" value="KAF9618447.1"/>
    <property type="molecule type" value="Genomic_DNA"/>
</dbReference>
<sequence length="194" mass="22183">MTGFHNNYKECNIFGHSNENCPKNKDKQEIATTNTAPITKPGESTEGYNKRNFSRDGLLKKCYRGQTSCLRDDHGKAIIEGQNENASVIITEDKDQTKGDKQGDQDTLNTRGRQSLCNIKSSVTRYKVVWHSKRKYFKSKEHCAVQTYCIKDYAVQTSSATVQITRCEVVYYTFSSLLCRAVKYNDNATWQHLI</sequence>
<evidence type="ECO:0000313" key="2">
    <source>
        <dbReference type="EMBL" id="KAF9618447.1"/>
    </source>
</evidence>
<keyword evidence="3" id="KW-1185">Reference proteome</keyword>
<protein>
    <submittedName>
        <fullName evidence="2">Uncharacterized protein</fullName>
    </submittedName>
</protein>
<evidence type="ECO:0000256" key="1">
    <source>
        <dbReference type="SAM" id="MobiDB-lite"/>
    </source>
</evidence>
<evidence type="ECO:0000313" key="3">
    <source>
        <dbReference type="Proteomes" id="UP000631114"/>
    </source>
</evidence>
<reference evidence="2 3" key="1">
    <citation type="submission" date="2020-10" db="EMBL/GenBank/DDBJ databases">
        <title>The Coptis chinensis genome and diversification of protoberbering-type alkaloids.</title>
        <authorList>
            <person name="Wang B."/>
            <person name="Shu S."/>
            <person name="Song C."/>
            <person name="Liu Y."/>
        </authorList>
    </citation>
    <scope>NUCLEOTIDE SEQUENCE [LARGE SCALE GENOMIC DNA]</scope>
    <source>
        <strain evidence="2">HL-2020</strain>
        <tissue evidence="2">Leaf</tissue>
    </source>
</reference>
<dbReference type="Proteomes" id="UP000631114">
    <property type="component" value="Unassembled WGS sequence"/>
</dbReference>
<feature type="region of interest" description="Disordered" evidence="1">
    <location>
        <begin position="32"/>
        <end position="51"/>
    </location>
</feature>